<organism evidence="1 2">
    <name type="scientific">Moritella marina ATCC 15381</name>
    <dbReference type="NCBI Taxonomy" id="1202962"/>
    <lineage>
        <taxon>Bacteria</taxon>
        <taxon>Pseudomonadati</taxon>
        <taxon>Pseudomonadota</taxon>
        <taxon>Gammaproteobacteria</taxon>
        <taxon>Alteromonadales</taxon>
        <taxon>Moritellaceae</taxon>
        <taxon>Moritella</taxon>
    </lineage>
</organism>
<accession>A0A5J6WIL7</accession>
<dbReference type="KEGG" id="mmaa:FR932_01690"/>
<dbReference type="Pfam" id="PF11207">
    <property type="entry name" value="DUF2989"/>
    <property type="match status" value="1"/>
</dbReference>
<dbReference type="OrthoDB" id="5900133at2"/>
<reference evidence="1 2" key="1">
    <citation type="submission" date="2019-09" db="EMBL/GenBank/DDBJ databases">
        <title>Hybrid Assembly of the complete Genome of the Deep-Sea Bacterium Moritella marina from long Nanopore and Illumina reads.</title>
        <authorList>
            <person name="Magin S."/>
            <person name="Georgoulis A."/>
            <person name="Papadimitriou K."/>
            <person name="Iliakis G."/>
            <person name="Vorgias C.E."/>
        </authorList>
    </citation>
    <scope>NUCLEOTIDE SEQUENCE [LARGE SCALE GENOMIC DNA]</scope>
    <source>
        <strain evidence="1 2">MP-1</strain>
    </source>
</reference>
<dbReference type="Proteomes" id="UP000327424">
    <property type="component" value="Chromosome"/>
</dbReference>
<evidence type="ECO:0000313" key="2">
    <source>
        <dbReference type="Proteomes" id="UP000327424"/>
    </source>
</evidence>
<dbReference type="PROSITE" id="PS51257">
    <property type="entry name" value="PROKAR_LIPOPROTEIN"/>
    <property type="match status" value="1"/>
</dbReference>
<evidence type="ECO:0000313" key="1">
    <source>
        <dbReference type="EMBL" id="QFI36635.1"/>
    </source>
</evidence>
<dbReference type="RefSeq" id="WP_019440942.1">
    <property type="nucleotide sequence ID" value="NZ_ALOE01000011.1"/>
</dbReference>
<dbReference type="EMBL" id="CP044399">
    <property type="protein sequence ID" value="QFI36635.1"/>
    <property type="molecule type" value="Genomic_DNA"/>
</dbReference>
<name>A0A5J6WIL7_MORMI</name>
<sequence length="278" mass="31767">MHGIRFIHRLISTVAVTSLLIACDAPDNVATICGNDKTMCADLNTDEWCQAERNELITQRFTVKENTNDQAQYRLLTALNDFQECIKIAALIEPRTHPELKTQRVAAMLSTYDELLALENKTLTSNNPYILNYHWVAHNNEQSKQRFIALSKQQHFDDPALYFAIANIYDNKNDKAIANLLKGISLISEHSSDMTTKLLYAIITAYMHKRDYALAYLWSQVAMHSDVENINLGLFNKHKITPSERRRLDVLAVTVAEQIAEQEFTTDRYTQMRSVAGL</sequence>
<protein>
    <submittedName>
        <fullName evidence="1">DUF2989 domain-containing protein</fullName>
    </submittedName>
</protein>
<keyword evidence="2" id="KW-1185">Reference proteome</keyword>
<gene>
    <name evidence="1" type="ORF">FR932_01690</name>
</gene>
<dbReference type="InterPro" id="IPR021372">
    <property type="entry name" value="DUF2989"/>
</dbReference>
<proteinExistence type="predicted"/>
<dbReference type="AlphaFoldDB" id="A0A5J6WIL7"/>